<dbReference type="Proteomes" id="UP000045706">
    <property type="component" value="Unassembled WGS sequence"/>
</dbReference>
<evidence type="ECO:0000256" key="1">
    <source>
        <dbReference type="SAM" id="MobiDB-lite"/>
    </source>
</evidence>
<proteinExistence type="predicted"/>
<keyword evidence="2" id="KW-1133">Transmembrane helix</keyword>
<sequence length="558" mass="55962">MPTIPSHILVPMLTTGPDPAKKEPSHKQILDDEVANLRHRRQAPRTQDLLDRDVVAAGGGGGEARVEKDALGAAEVAGLGLLPAALGLVAGAAQDLVRVLALPEVAAVALVAGAGVAVGAEVVAEVAVALAGAVGPANVLAADVAHFVAAGAPRAHALDGEAHGLLDLRAQRDEGRLVADVHVGPGLGAGEARGAAAARGAARELGPAAAAAAAVQGARPVRRQRGARRCHGEAEQGRQEDERHEEGDGADAEEQENGAEDAVGLGPQAVLVLGQVDVVDLGVVAKGAADEGQARGEQAVVGEALVELVQDLGALLLLEHGAVEVVGRDLAAAAGAVDGQAPERAGVGVDAAVPALAEDGLGQRQLHAAEADHVPVGVALGKLLKGRLGEAAAALVQGVDGLGLLAVQHEGQAAVLVELRRAGAVFQRADELAVQLAVELGMSRCAQCRYDGPLAGGSPDDEGVVFGIAGRGGLAAGEEGRDGEAPGLGRQVEQGLACVEIGVVELGEHGVDGGEAPVMSTVLPSRRLVAAADAMVLVMVLLLLLLLLLCLKECVRGW</sequence>
<evidence type="ECO:0000313" key="3">
    <source>
        <dbReference type="EMBL" id="CRK32396.1"/>
    </source>
</evidence>
<feature type="region of interest" description="Disordered" evidence="1">
    <location>
        <begin position="214"/>
        <end position="259"/>
    </location>
</feature>
<dbReference type="AlphaFoldDB" id="A0A0G4ME22"/>
<gene>
    <name evidence="3" type="ORF">BN1723_014618</name>
</gene>
<keyword evidence="2" id="KW-0812">Transmembrane</keyword>
<name>A0A0G4ME22_VERLO</name>
<protein>
    <submittedName>
        <fullName evidence="3">Uncharacterized protein</fullName>
    </submittedName>
</protein>
<keyword evidence="2" id="KW-0472">Membrane</keyword>
<feature type="compositionally biased region" description="Basic and acidic residues" evidence="1">
    <location>
        <begin position="230"/>
        <end position="247"/>
    </location>
</feature>
<feature type="compositionally biased region" description="Acidic residues" evidence="1">
    <location>
        <begin position="248"/>
        <end position="259"/>
    </location>
</feature>
<evidence type="ECO:0000256" key="2">
    <source>
        <dbReference type="SAM" id="Phobius"/>
    </source>
</evidence>
<evidence type="ECO:0000313" key="4">
    <source>
        <dbReference type="Proteomes" id="UP000045706"/>
    </source>
</evidence>
<organism evidence="3 4">
    <name type="scientific">Verticillium longisporum</name>
    <name type="common">Verticillium dahliae var. longisporum</name>
    <dbReference type="NCBI Taxonomy" id="100787"/>
    <lineage>
        <taxon>Eukaryota</taxon>
        <taxon>Fungi</taxon>
        <taxon>Dikarya</taxon>
        <taxon>Ascomycota</taxon>
        <taxon>Pezizomycotina</taxon>
        <taxon>Sordariomycetes</taxon>
        <taxon>Hypocreomycetidae</taxon>
        <taxon>Glomerellales</taxon>
        <taxon>Plectosphaerellaceae</taxon>
        <taxon>Verticillium</taxon>
    </lineage>
</organism>
<reference evidence="4" key="1">
    <citation type="submission" date="2015-05" db="EMBL/GenBank/DDBJ databases">
        <authorList>
            <person name="Fogelqvist Johan"/>
        </authorList>
    </citation>
    <scope>NUCLEOTIDE SEQUENCE [LARGE SCALE GENOMIC DNA]</scope>
</reference>
<accession>A0A0G4ME22</accession>
<feature type="transmembrane region" description="Helical" evidence="2">
    <location>
        <begin position="528"/>
        <end position="551"/>
    </location>
</feature>
<dbReference type="EMBL" id="CVQI01024558">
    <property type="protein sequence ID" value="CRK32396.1"/>
    <property type="molecule type" value="Genomic_DNA"/>
</dbReference>
<feature type="compositionally biased region" description="Basic residues" evidence="1">
    <location>
        <begin position="220"/>
        <end position="229"/>
    </location>
</feature>